<dbReference type="EMBL" id="JBBWWR010000005">
    <property type="protein sequence ID" value="KAK8967220.1"/>
    <property type="molecule type" value="Genomic_DNA"/>
</dbReference>
<accession>A0ABR2MUT5</accession>
<feature type="domain" description="AB hydrolase-1" evidence="2">
    <location>
        <begin position="89"/>
        <end position="327"/>
    </location>
</feature>
<sequence>MGNKLCMPIRDLKGGFGGCRTKKEKRLSSSSQRKLVPRQKETDHLSHRFESFIINRIVSRPRPRRSLSEPPPIRKQAPIAMEKLETKKVVLVHGEGFGAWCWYKIVPLLEEAGMLPIALDLAGSGANNRTDINAMTGLEDYADPLTNYLGSLADHEKVILVGHSCGGAVISFAMERFPERISKAIFVSATMVTKGQSPFDLFVEQLGSAEHFLQESQNLEYGNGREKPPTNLRLEKEQIRALYFNRCPTKDIALAALSMGAVPLRPMMDKLVLTPENYGSVRRFFIQTMDNNIFRPQIQDEIVRKNPPHGVYRIKGSDHSPFLSKPRSLNKILLEIAQL</sequence>
<name>A0ABR2MUT5_9ASPA</name>
<evidence type="ECO:0000313" key="4">
    <source>
        <dbReference type="Proteomes" id="UP001412067"/>
    </source>
</evidence>
<dbReference type="PANTHER" id="PTHR10992">
    <property type="entry name" value="METHYLESTERASE FAMILY MEMBER"/>
    <property type="match status" value="1"/>
</dbReference>
<dbReference type="PANTHER" id="PTHR10992:SF785">
    <property type="entry name" value="METHYLESTERASE 14, CHLOROPLASTIC-RELATED"/>
    <property type="match status" value="1"/>
</dbReference>
<organism evidence="3 4">
    <name type="scientific">Platanthera guangdongensis</name>
    <dbReference type="NCBI Taxonomy" id="2320717"/>
    <lineage>
        <taxon>Eukaryota</taxon>
        <taxon>Viridiplantae</taxon>
        <taxon>Streptophyta</taxon>
        <taxon>Embryophyta</taxon>
        <taxon>Tracheophyta</taxon>
        <taxon>Spermatophyta</taxon>
        <taxon>Magnoliopsida</taxon>
        <taxon>Liliopsida</taxon>
        <taxon>Asparagales</taxon>
        <taxon>Orchidaceae</taxon>
        <taxon>Orchidoideae</taxon>
        <taxon>Orchideae</taxon>
        <taxon>Orchidinae</taxon>
        <taxon>Platanthera</taxon>
    </lineage>
</organism>
<keyword evidence="4" id="KW-1185">Reference proteome</keyword>
<evidence type="ECO:0000259" key="2">
    <source>
        <dbReference type="Pfam" id="PF12697"/>
    </source>
</evidence>
<dbReference type="SUPFAM" id="SSF53474">
    <property type="entry name" value="alpha/beta-Hydrolases"/>
    <property type="match status" value="1"/>
</dbReference>
<proteinExistence type="predicted"/>
<comment type="caution">
    <text evidence="3">The sequence shown here is derived from an EMBL/GenBank/DDBJ whole genome shotgun (WGS) entry which is preliminary data.</text>
</comment>
<evidence type="ECO:0000256" key="1">
    <source>
        <dbReference type="SAM" id="MobiDB-lite"/>
    </source>
</evidence>
<gene>
    <name evidence="3" type="ORF">KSP40_PGU017826</name>
</gene>
<dbReference type="Gene3D" id="3.40.50.1820">
    <property type="entry name" value="alpha/beta hydrolase"/>
    <property type="match status" value="1"/>
</dbReference>
<dbReference type="InterPro" id="IPR045889">
    <property type="entry name" value="MES/HNL"/>
</dbReference>
<dbReference type="InterPro" id="IPR029058">
    <property type="entry name" value="AB_hydrolase_fold"/>
</dbReference>
<dbReference type="Proteomes" id="UP001412067">
    <property type="component" value="Unassembled WGS sequence"/>
</dbReference>
<reference evidence="3 4" key="1">
    <citation type="journal article" date="2022" name="Nat. Plants">
        <title>Genomes of leafy and leafless Platanthera orchids illuminate the evolution of mycoheterotrophy.</title>
        <authorList>
            <person name="Li M.H."/>
            <person name="Liu K.W."/>
            <person name="Li Z."/>
            <person name="Lu H.C."/>
            <person name="Ye Q.L."/>
            <person name="Zhang D."/>
            <person name="Wang J.Y."/>
            <person name="Li Y.F."/>
            <person name="Zhong Z.M."/>
            <person name="Liu X."/>
            <person name="Yu X."/>
            <person name="Liu D.K."/>
            <person name="Tu X.D."/>
            <person name="Liu B."/>
            <person name="Hao Y."/>
            <person name="Liao X.Y."/>
            <person name="Jiang Y.T."/>
            <person name="Sun W.H."/>
            <person name="Chen J."/>
            <person name="Chen Y.Q."/>
            <person name="Ai Y."/>
            <person name="Zhai J.W."/>
            <person name="Wu S.S."/>
            <person name="Zhou Z."/>
            <person name="Hsiao Y.Y."/>
            <person name="Wu W.L."/>
            <person name="Chen Y.Y."/>
            <person name="Lin Y.F."/>
            <person name="Hsu J.L."/>
            <person name="Li C.Y."/>
            <person name="Wang Z.W."/>
            <person name="Zhao X."/>
            <person name="Zhong W.Y."/>
            <person name="Ma X.K."/>
            <person name="Ma L."/>
            <person name="Huang J."/>
            <person name="Chen G.Z."/>
            <person name="Huang M.Z."/>
            <person name="Huang L."/>
            <person name="Peng D.H."/>
            <person name="Luo Y.B."/>
            <person name="Zou S.Q."/>
            <person name="Chen S.P."/>
            <person name="Lan S."/>
            <person name="Tsai W.C."/>
            <person name="Van de Peer Y."/>
            <person name="Liu Z.J."/>
        </authorList>
    </citation>
    <scope>NUCLEOTIDE SEQUENCE [LARGE SCALE GENOMIC DNA]</scope>
    <source>
        <strain evidence="3">Lor288</strain>
    </source>
</reference>
<evidence type="ECO:0000313" key="3">
    <source>
        <dbReference type="EMBL" id="KAK8967220.1"/>
    </source>
</evidence>
<dbReference type="Pfam" id="PF12697">
    <property type="entry name" value="Abhydrolase_6"/>
    <property type="match status" value="1"/>
</dbReference>
<dbReference type="InterPro" id="IPR000073">
    <property type="entry name" value="AB_hydrolase_1"/>
</dbReference>
<feature type="region of interest" description="Disordered" evidence="1">
    <location>
        <begin position="20"/>
        <end position="42"/>
    </location>
</feature>
<protein>
    <recommendedName>
        <fullName evidence="2">AB hydrolase-1 domain-containing protein</fullName>
    </recommendedName>
</protein>